<evidence type="ECO:0000259" key="2">
    <source>
        <dbReference type="Pfam" id="PF00881"/>
    </source>
</evidence>
<accession>A0A2N7UAL1</accession>
<dbReference type="PANTHER" id="PTHR42741:SF3">
    <property type="entry name" value="NITROREDUCTASE FAMILY PROTEIN"/>
    <property type="match status" value="1"/>
</dbReference>
<name>A0A2N7UAL1_9GAMM</name>
<dbReference type="CDD" id="cd02142">
    <property type="entry name" value="McbC_SagB-like_oxidoreductase"/>
    <property type="match status" value="2"/>
</dbReference>
<sequence>MPSQTVPEHDTALAVVRAYHQHSKHRFERYAPGPETLDWDEQPAPFRHFEGAPRRGLPRLSSESSNASLHAALQRPFDTLGTPDSVALPPNLESIGALLQLSLGLTAWKTLGPDRWAVRANPSSGNLHPTEAYLLASGIEGLEDGLHHYRPEDHGLELRARHATDGQTPRLAILLTSVMWREAWKYGDRAFRYCQLDAGHAAGALRYAAAALGWRLAEQAHIGNATLARLAGVDRHEEFPARRSPETEREEAEILLSVGFGGTPPTLVANQLRGLAENAQWHGVASSIDRHPMYRWPIIGKVAAATRRDDATAPPSTAAATSTPTARSGTVAVGQLLANRRSAQRFDHYHHMSLAWFSALLERLQPTAGPPWDVFDEPPRLALLLFVSHVEGLTPGLYLLPRGDTQLAALRPHLAPHLHLDPVPGLDTLLHLDSLEPTALQRIARSLHCHQEIAANACFALGMLAEFDTTLERQGPAAYRSLYREAGLIGQVLYLEAEAHGLRGTGIGCFFDDPVHTLLGLEGSTWQSLYHFTVGLPVLDSRIESTPGYPEEDETANDTHSSESGDTP</sequence>
<dbReference type="AlphaFoldDB" id="A0A2N7UAL1"/>
<evidence type="ECO:0000256" key="1">
    <source>
        <dbReference type="SAM" id="MobiDB-lite"/>
    </source>
</evidence>
<dbReference type="Gene3D" id="3.40.109.10">
    <property type="entry name" value="NADH Oxidase"/>
    <property type="match status" value="2"/>
</dbReference>
<dbReference type="SUPFAM" id="SSF55469">
    <property type="entry name" value="FMN-dependent nitroreductase-like"/>
    <property type="match status" value="2"/>
</dbReference>
<dbReference type="OrthoDB" id="9801593at2"/>
<evidence type="ECO:0000313" key="4">
    <source>
        <dbReference type="Proteomes" id="UP000235803"/>
    </source>
</evidence>
<feature type="region of interest" description="Disordered" evidence="1">
    <location>
        <begin position="307"/>
        <end position="328"/>
    </location>
</feature>
<comment type="caution">
    <text evidence="3">The sequence shown here is derived from an EMBL/GenBank/DDBJ whole genome shotgun (WGS) entry which is preliminary data.</text>
</comment>
<feature type="region of interest" description="Disordered" evidence="1">
    <location>
        <begin position="543"/>
        <end position="568"/>
    </location>
</feature>
<dbReference type="InterPro" id="IPR000415">
    <property type="entry name" value="Nitroreductase-like"/>
</dbReference>
<feature type="domain" description="Nitroreductase" evidence="2">
    <location>
        <begin position="445"/>
        <end position="535"/>
    </location>
</feature>
<evidence type="ECO:0000313" key="3">
    <source>
        <dbReference type="EMBL" id="PMR77488.1"/>
    </source>
</evidence>
<keyword evidence="4" id="KW-1185">Reference proteome</keyword>
<dbReference type="EMBL" id="PNRF01000007">
    <property type="protein sequence ID" value="PMR77488.1"/>
    <property type="molecule type" value="Genomic_DNA"/>
</dbReference>
<protein>
    <submittedName>
        <fullName evidence="3">Oxidoreductase</fullName>
    </submittedName>
</protein>
<gene>
    <name evidence="3" type="ORF">C1H69_02880</name>
</gene>
<dbReference type="PANTHER" id="PTHR42741">
    <property type="entry name" value="NITROREDUCTASE FAMILY PROTEIN"/>
    <property type="match status" value="1"/>
</dbReference>
<dbReference type="GO" id="GO:0016491">
    <property type="term" value="F:oxidoreductase activity"/>
    <property type="evidence" value="ECO:0007669"/>
    <property type="project" value="InterPro"/>
</dbReference>
<organism evidence="3 4">
    <name type="scientific">Billgrantia endophytica</name>
    <dbReference type="NCBI Taxonomy" id="2033802"/>
    <lineage>
        <taxon>Bacteria</taxon>
        <taxon>Pseudomonadati</taxon>
        <taxon>Pseudomonadota</taxon>
        <taxon>Gammaproteobacteria</taxon>
        <taxon>Oceanospirillales</taxon>
        <taxon>Halomonadaceae</taxon>
        <taxon>Billgrantia</taxon>
    </lineage>
</organism>
<dbReference type="Proteomes" id="UP000235803">
    <property type="component" value="Unassembled WGS sequence"/>
</dbReference>
<feature type="region of interest" description="Disordered" evidence="1">
    <location>
        <begin position="31"/>
        <end position="67"/>
    </location>
</feature>
<dbReference type="Pfam" id="PF00881">
    <property type="entry name" value="Nitroreductase"/>
    <property type="match status" value="1"/>
</dbReference>
<dbReference type="NCBIfam" id="TIGR03605">
    <property type="entry name" value="antibiot_sagB"/>
    <property type="match status" value="1"/>
</dbReference>
<dbReference type="RefSeq" id="WP_102651902.1">
    <property type="nucleotide sequence ID" value="NZ_PNRF01000007.1"/>
</dbReference>
<dbReference type="InterPro" id="IPR020051">
    <property type="entry name" value="SagB-type_dehydrogenase"/>
</dbReference>
<feature type="compositionally biased region" description="Low complexity" evidence="1">
    <location>
        <begin position="312"/>
        <end position="326"/>
    </location>
</feature>
<proteinExistence type="predicted"/>
<dbReference type="InterPro" id="IPR029479">
    <property type="entry name" value="Nitroreductase"/>
</dbReference>
<reference evidence="3 4" key="1">
    <citation type="submission" date="2018-01" db="EMBL/GenBank/DDBJ databases">
        <title>Halomonas endophytica sp. nov., isolated from storage liquid in the stems of Populus euphratica.</title>
        <authorList>
            <person name="Chen C."/>
        </authorList>
    </citation>
    <scope>NUCLEOTIDE SEQUENCE [LARGE SCALE GENOMIC DNA]</scope>
    <source>
        <strain evidence="3 4">MC28</strain>
    </source>
</reference>
<feature type="compositionally biased region" description="Polar residues" evidence="1">
    <location>
        <begin position="558"/>
        <end position="568"/>
    </location>
</feature>